<protein>
    <recommendedName>
        <fullName evidence="9">DNA 3'-5' helicase</fullName>
        <ecNumber evidence="9">5.6.2.4</ecNumber>
    </recommendedName>
    <alternativeName>
        <fullName evidence="10">DNA 3'-5' helicase II</fullName>
    </alternativeName>
</protein>
<reference evidence="16" key="1">
    <citation type="submission" date="2014-12" db="EMBL/GenBank/DDBJ databases">
        <authorList>
            <person name="Smet A."/>
        </authorList>
    </citation>
    <scope>NUCLEOTIDE SEQUENCE [LARGE SCALE GENOMIC DNA]</scope>
</reference>
<dbReference type="GO" id="GO:0005829">
    <property type="term" value="C:cytosol"/>
    <property type="evidence" value="ECO:0007669"/>
    <property type="project" value="TreeGrafter"/>
</dbReference>
<keyword evidence="2 12" id="KW-0547">Nucleotide-binding</keyword>
<dbReference type="Pfam" id="PF00580">
    <property type="entry name" value="UvrD-helicase"/>
    <property type="match status" value="1"/>
</dbReference>
<evidence type="ECO:0000259" key="14">
    <source>
        <dbReference type="PROSITE" id="PS51217"/>
    </source>
</evidence>
<dbReference type="Pfam" id="PF13361">
    <property type="entry name" value="UvrD_C"/>
    <property type="match status" value="1"/>
</dbReference>
<feature type="domain" description="UvrD-like helicase ATP-binding" evidence="13">
    <location>
        <begin position="8"/>
        <end position="294"/>
    </location>
</feature>
<keyword evidence="7" id="KW-0413">Isomerase</keyword>
<dbReference type="SUPFAM" id="SSF52540">
    <property type="entry name" value="P-loop containing nucleoside triphosphate hydrolases"/>
    <property type="match status" value="1"/>
</dbReference>
<dbReference type="InterPro" id="IPR013986">
    <property type="entry name" value="DExx_box_DNA_helicase_dom_sf"/>
</dbReference>
<organism evidence="15 16">
    <name type="scientific">Helicobacter heilmannii</name>
    <dbReference type="NCBI Taxonomy" id="35817"/>
    <lineage>
        <taxon>Bacteria</taxon>
        <taxon>Pseudomonadati</taxon>
        <taxon>Campylobacterota</taxon>
        <taxon>Epsilonproteobacteria</taxon>
        <taxon>Campylobacterales</taxon>
        <taxon>Helicobacteraceae</taxon>
        <taxon>Helicobacter</taxon>
    </lineage>
</organism>
<dbReference type="GO" id="GO:0016887">
    <property type="term" value="F:ATP hydrolysis activity"/>
    <property type="evidence" value="ECO:0007669"/>
    <property type="project" value="RHEA"/>
</dbReference>
<evidence type="ECO:0000256" key="1">
    <source>
        <dbReference type="ARBA" id="ARBA00009922"/>
    </source>
</evidence>
<dbReference type="Gene3D" id="1.10.10.160">
    <property type="match status" value="1"/>
</dbReference>
<dbReference type="EC" id="5.6.2.4" evidence="9"/>
<name>A0A0K2Y7X1_HELHE</name>
<dbReference type="InterPro" id="IPR014016">
    <property type="entry name" value="UvrD-like_ATP-bd"/>
</dbReference>
<dbReference type="Gene3D" id="1.10.486.10">
    <property type="entry name" value="PCRA, domain 4"/>
    <property type="match status" value="1"/>
</dbReference>
<evidence type="ECO:0000256" key="11">
    <source>
        <dbReference type="ARBA" id="ARBA00048988"/>
    </source>
</evidence>
<evidence type="ECO:0000259" key="13">
    <source>
        <dbReference type="PROSITE" id="PS51198"/>
    </source>
</evidence>
<feature type="binding site" evidence="12">
    <location>
        <begin position="29"/>
        <end position="36"/>
    </location>
    <ligand>
        <name>ATP</name>
        <dbReference type="ChEBI" id="CHEBI:30616"/>
    </ligand>
</feature>
<keyword evidence="3 12" id="KW-0378">Hydrolase</keyword>
<dbReference type="GO" id="GO:0005524">
    <property type="term" value="F:ATP binding"/>
    <property type="evidence" value="ECO:0007669"/>
    <property type="project" value="UniProtKB-UniRule"/>
</dbReference>
<dbReference type="GO" id="GO:0003677">
    <property type="term" value="F:DNA binding"/>
    <property type="evidence" value="ECO:0007669"/>
    <property type="project" value="UniProtKB-KW"/>
</dbReference>
<dbReference type="PROSITE" id="PS51217">
    <property type="entry name" value="UVRD_HELICASE_CTER"/>
    <property type="match status" value="1"/>
</dbReference>
<evidence type="ECO:0000256" key="8">
    <source>
        <dbReference type="ARBA" id="ARBA00034617"/>
    </source>
</evidence>
<comment type="catalytic activity">
    <reaction evidence="11">
        <text>ATP + H2O = ADP + phosphate + H(+)</text>
        <dbReference type="Rhea" id="RHEA:13065"/>
        <dbReference type="ChEBI" id="CHEBI:15377"/>
        <dbReference type="ChEBI" id="CHEBI:15378"/>
        <dbReference type="ChEBI" id="CHEBI:30616"/>
        <dbReference type="ChEBI" id="CHEBI:43474"/>
        <dbReference type="ChEBI" id="CHEBI:456216"/>
        <dbReference type="EC" id="5.6.2.4"/>
    </reaction>
</comment>
<evidence type="ECO:0000256" key="12">
    <source>
        <dbReference type="PROSITE-ProRule" id="PRU00560"/>
    </source>
</evidence>
<dbReference type="CDD" id="cd17932">
    <property type="entry name" value="DEXQc_UvrD"/>
    <property type="match status" value="1"/>
</dbReference>
<evidence type="ECO:0000313" key="16">
    <source>
        <dbReference type="Proteomes" id="UP000046090"/>
    </source>
</evidence>
<sequence length="695" mass="79529">MNLQALLDGLNPAQQEAVCHTKGPLLILAGAGSGKTKTLTTRLAYLIGSIGVHPKNTLTLTFTNKAAKEMRERTLALLGEWRGHYRPMLCTFHSFGNFFLRKTLKNEKYAEFLRRNKDFIIKTPQELKRELKSLLLPYKQHYEKSWEDDKHFLNFLFKGFSLIKNGHIIWRGNSDFVFNEAYGLYLDHLERGNCVDYDDLIAFPYTLLAEYPELAKQVSQFYQYISVDEYQDTNPLQFKLLQQLCCTHDNLCVVGDDDQSIYGFNGAEIRNILEFDRHFKGVKIIKLEQNYRSIPNIVGSANQLIAHNQCRHEKTLFSQKNQGSDENIKYEHFKETKEEHTFICDKINACRAKNIPYEEIAILYRLKHLASGLEKTLREANIPYTIVGSTGFFERAEIKDRLAYLRALVNRDDDGALVRLLKKSEGFGKKSLEKIQNTATNKHHSIAKAYQEGLFQDFPKVHTHLQGFFTILDDLSAKAMHLSTPKQALELLAGYAQIDKESSANDTDDEVLERILAFATMLQDFICESFELRGSVSLQDFLDQIALETDDPTTDSTTTKGVQCMTVHASKGLEFRVVFIIGLEEGTFPIEKKDFFTGEYTNIEEERRLAYVAITRAKEEAYLCSVQKKFFWKDSTPSRFIKEAGLVQTLCVGDRVHHAQHGSGFIKSISGGYFQVSFNHGLVWLPPTSVKKLEL</sequence>
<proteinExistence type="inferred from homology"/>
<evidence type="ECO:0000313" key="15">
    <source>
        <dbReference type="EMBL" id="CRI34973.1"/>
    </source>
</evidence>
<dbReference type="EMBL" id="CDMK01000002">
    <property type="protein sequence ID" value="CRI34973.1"/>
    <property type="molecule type" value="Genomic_DNA"/>
</dbReference>
<evidence type="ECO:0000256" key="6">
    <source>
        <dbReference type="ARBA" id="ARBA00023125"/>
    </source>
</evidence>
<evidence type="ECO:0000256" key="7">
    <source>
        <dbReference type="ARBA" id="ARBA00023235"/>
    </source>
</evidence>
<evidence type="ECO:0000256" key="2">
    <source>
        <dbReference type="ARBA" id="ARBA00022741"/>
    </source>
</evidence>
<evidence type="ECO:0000256" key="4">
    <source>
        <dbReference type="ARBA" id="ARBA00022806"/>
    </source>
</evidence>
<keyword evidence="6" id="KW-0238">DNA-binding</keyword>
<keyword evidence="4 12" id="KW-0347">Helicase</keyword>
<dbReference type="PANTHER" id="PTHR11070:SF2">
    <property type="entry name" value="ATP-DEPENDENT DNA HELICASE SRS2"/>
    <property type="match status" value="1"/>
</dbReference>
<evidence type="ECO:0000256" key="10">
    <source>
        <dbReference type="ARBA" id="ARBA00034923"/>
    </source>
</evidence>
<dbReference type="InterPro" id="IPR014017">
    <property type="entry name" value="DNA_helicase_UvrD-like_C"/>
</dbReference>
<dbReference type="GeneID" id="76197473"/>
<keyword evidence="5 12" id="KW-0067">ATP-binding</keyword>
<dbReference type="GO" id="GO:0033202">
    <property type="term" value="C:DNA helicase complex"/>
    <property type="evidence" value="ECO:0007669"/>
    <property type="project" value="TreeGrafter"/>
</dbReference>
<comment type="similarity">
    <text evidence="1">Belongs to the helicase family. UvrD subfamily.</text>
</comment>
<gene>
    <name evidence="15" type="ORF">HHE01_07740</name>
</gene>
<dbReference type="Gene3D" id="3.40.50.300">
    <property type="entry name" value="P-loop containing nucleotide triphosphate hydrolases"/>
    <property type="match status" value="2"/>
</dbReference>
<dbReference type="AlphaFoldDB" id="A0A0K2Y7X1"/>
<dbReference type="InterPro" id="IPR027417">
    <property type="entry name" value="P-loop_NTPase"/>
</dbReference>
<dbReference type="GO" id="GO:0000725">
    <property type="term" value="P:recombinational repair"/>
    <property type="evidence" value="ECO:0007669"/>
    <property type="project" value="TreeGrafter"/>
</dbReference>
<evidence type="ECO:0000256" key="9">
    <source>
        <dbReference type="ARBA" id="ARBA00034808"/>
    </source>
</evidence>
<dbReference type="PANTHER" id="PTHR11070">
    <property type="entry name" value="UVRD / RECB / PCRA DNA HELICASE FAMILY MEMBER"/>
    <property type="match status" value="1"/>
</dbReference>
<dbReference type="CDD" id="cd18807">
    <property type="entry name" value="SF1_C_UvrD"/>
    <property type="match status" value="1"/>
</dbReference>
<comment type="catalytic activity">
    <reaction evidence="8">
        <text>Couples ATP hydrolysis with the unwinding of duplex DNA by translocating in the 3'-5' direction.</text>
        <dbReference type="EC" id="5.6.2.4"/>
    </reaction>
</comment>
<dbReference type="Proteomes" id="UP000046090">
    <property type="component" value="Unassembled WGS sequence"/>
</dbReference>
<keyword evidence="16" id="KW-1185">Reference proteome</keyword>
<evidence type="ECO:0000256" key="3">
    <source>
        <dbReference type="ARBA" id="ARBA00022801"/>
    </source>
</evidence>
<dbReference type="InterPro" id="IPR000212">
    <property type="entry name" value="DNA_helicase_UvrD/REP"/>
</dbReference>
<dbReference type="PROSITE" id="PS51198">
    <property type="entry name" value="UVRD_HELICASE_ATP_BIND"/>
    <property type="match status" value="1"/>
</dbReference>
<dbReference type="RefSeq" id="WP_015106948.1">
    <property type="nucleotide sequence ID" value="NZ_CDMK01000002.1"/>
</dbReference>
<accession>A0A0K2Y7X1</accession>
<dbReference type="GO" id="GO:0043138">
    <property type="term" value="F:3'-5' DNA helicase activity"/>
    <property type="evidence" value="ECO:0007669"/>
    <property type="project" value="UniProtKB-EC"/>
</dbReference>
<evidence type="ECO:0000256" key="5">
    <source>
        <dbReference type="ARBA" id="ARBA00022840"/>
    </source>
</evidence>
<feature type="domain" description="UvrD-like helicase C-terminal" evidence="14">
    <location>
        <begin position="295"/>
        <end position="572"/>
    </location>
</feature>